<accession>A0A562UQ80</accession>
<keyword evidence="3" id="KW-1185">Reference proteome</keyword>
<name>A0A562UQ80_9ACTN</name>
<comment type="caution">
    <text evidence="2">The sequence shown here is derived from an EMBL/GenBank/DDBJ whole genome shotgun (WGS) entry which is preliminary data.</text>
</comment>
<dbReference type="Proteomes" id="UP000321617">
    <property type="component" value="Unassembled WGS sequence"/>
</dbReference>
<protein>
    <recommendedName>
        <fullName evidence="1">Trypsin-co-occurring domain-containing protein</fullName>
    </recommendedName>
</protein>
<gene>
    <name evidence="2" type="ORF">LX16_4948</name>
</gene>
<reference evidence="2 3" key="1">
    <citation type="journal article" date="2013" name="Stand. Genomic Sci.">
        <title>Genomic Encyclopedia of Type Strains, Phase I: The one thousand microbial genomes (KMG-I) project.</title>
        <authorList>
            <person name="Kyrpides N.C."/>
            <person name="Woyke T."/>
            <person name="Eisen J.A."/>
            <person name="Garrity G."/>
            <person name="Lilburn T.G."/>
            <person name="Beck B.J."/>
            <person name="Whitman W.B."/>
            <person name="Hugenholtz P."/>
            <person name="Klenk H.P."/>
        </authorList>
    </citation>
    <scope>NUCLEOTIDE SEQUENCE [LARGE SCALE GENOMIC DNA]</scope>
    <source>
        <strain evidence="2 3">DSM 45044</strain>
    </source>
</reference>
<organism evidence="2 3">
    <name type="scientific">Stackebrandtia albiflava</name>
    <dbReference type="NCBI Taxonomy" id="406432"/>
    <lineage>
        <taxon>Bacteria</taxon>
        <taxon>Bacillati</taxon>
        <taxon>Actinomycetota</taxon>
        <taxon>Actinomycetes</taxon>
        <taxon>Glycomycetales</taxon>
        <taxon>Glycomycetaceae</taxon>
        <taxon>Stackebrandtia</taxon>
    </lineage>
</organism>
<dbReference type="NCBIfam" id="NF041216">
    <property type="entry name" value="CU044_2847_fam"/>
    <property type="match status" value="1"/>
</dbReference>
<evidence type="ECO:0000313" key="3">
    <source>
        <dbReference type="Proteomes" id="UP000321617"/>
    </source>
</evidence>
<dbReference type="InterPro" id="IPR045794">
    <property type="entry name" value="Trypco1"/>
</dbReference>
<dbReference type="AlphaFoldDB" id="A0A562UQ80"/>
<feature type="domain" description="Trypsin-co-occurring" evidence="1">
    <location>
        <begin position="27"/>
        <end position="118"/>
    </location>
</feature>
<dbReference type="Pfam" id="PF19493">
    <property type="entry name" value="Trypco1"/>
    <property type="match status" value="1"/>
</dbReference>
<evidence type="ECO:0000259" key="1">
    <source>
        <dbReference type="Pfam" id="PF19493"/>
    </source>
</evidence>
<evidence type="ECO:0000313" key="2">
    <source>
        <dbReference type="EMBL" id="TWJ07785.1"/>
    </source>
</evidence>
<sequence>MLPWRHPVPTYRCESPVREVVPVKIGDTEFLMETVASPSDTYDGLTPISGSLEPESFDRVRDMVAAVAGELTTVWERVKPQEATVEFGVTADVKSGRLTGLLVGGGASASLKITLKWTSIPDGQ</sequence>
<proteinExistence type="predicted"/>
<dbReference type="EMBL" id="VLLL01000010">
    <property type="protein sequence ID" value="TWJ07785.1"/>
    <property type="molecule type" value="Genomic_DNA"/>
</dbReference>